<sequence>MTNFAFLSSTLPALAEPARRAEHYIFTDPTSSLFYARRALELLVDHLYTVNNLPEPYENKLAARINSPEFNKLVGRDLVAKADIIRLAGNKAVHTNIKFTARDAGVTVEQLFHLLIWAALHSSANPEAVPQQAQFNLNALRQQAEARAHASQAHHSTKAQLQQLQEQFAEEDRKRAEESAEKDREIAELRAQIAEAQRTKQVKDTHDYKENETRTEYIDILLRETGWNPDAPEVREYPVEGLPASTNPSGKGKVDYVLWSADRKPLAIIEAKRTSKNPSTGIHQAQLYASALEQEKGVRPIIFVSNGYEHQIIDDHPGSNYPARKVAGFLTEDELRLAIARRTDRKPLAARPINTEIAGRPYQIHAITSVAETFTSKKRSALLVMATGTGKTRIAAALIELLQEASWAKRVLFLADRTALVKQATKVLVEHLPQVPVTNLLTEKNSTARVFTCTYPTMLNLINTRDENGLQRFGPGYFDLIIIDEAHRSVYAKYGEIFNHFDALKVGLTATPKDDIAHNTYRLFEIEDGVPTDVYTLEQAVNNEPPYLVPPKAKVRDTLFLREGVHYEDLSEDDKDAWDEQDWGEGEIPESVEAPDINKYLFNLDTIDKVLKNLMDEGHRVAGGDRLGKTILFAKSQAHANIILDRFNALFPDLGAGFAAVITHSTSHAQDLIEDFSDPAKTPHVAISVDMLDTGIDVPEVVNLVFFKPVRSKSKYWQMIGRGTRLCADLFGPGKDKENFYVFDWCGNIEFFNHDLPEAGSSKQFSLTERIFDLELQLVKYLDDAADSRIRSVGDGNGISEDSRDFRLDIADRLHRFALSLDPRNVQVRQRLRAVEKFSDAAAWEKLDDETFAQASELAGLYTDIFGSDVDAKRFDVLMHRAQLAVLQGETALLEKAAQNVRQLASDLHGKIDSIPKISAQAEIISAVLDVIWWENVTVSMLESVRKRLRSLVRHVDKKDHRKPVVLDIEDTLSEAREVEIIPHVTGTDIDLFEKKARAYLQKHLDDPALQKVHRNEKLTEVDYSRLENILLDAGIAQKEVITDASQAKGGLGLLIRSLVGLDEATARALFADFLHHNTATTAQMNYINTLIDELTRTGYVPRKRLVEPPYKTNYGTPATVFGDERAKSLGVVLDEVEAAAKI</sequence>
<evidence type="ECO:0000259" key="3">
    <source>
        <dbReference type="PROSITE" id="PS51194"/>
    </source>
</evidence>
<evidence type="ECO:0000313" key="5">
    <source>
        <dbReference type="Proteomes" id="UP000516421"/>
    </source>
</evidence>
<dbReference type="GO" id="GO:0009307">
    <property type="term" value="P:DNA restriction-modification system"/>
    <property type="evidence" value="ECO:0007669"/>
    <property type="project" value="UniProtKB-KW"/>
</dbReference>
<dbReference type="Pfam" id="PF13643">
    <property type="entry name" value="DUF4145"/>
    <property type="match status" value="1"/>
</dbReference>
<dbReference type="InterPro" id="IPR050742">
    <property type="entry name" value="Helicase_Restrict-Modif_Enz"/>
</dbReference>
<name>A0A7H2BK75_9MICC</name>
<accession>A0A7H2BK75</accession>
<dbReference type="Gene3D" id="3.90.1570.30">
    <property type="match status" value="1"/>
</dbReference>
<keyword evidence="4" id="KW-0547">Nucleotide-binding</keyword>
<feature type="domain" description="Helicase ATP-binding" evidence="2">
    <location>
        <begin position="372"/>
        <end position="530"/>
    </location>
</feature>
<dbReference type="PROSITE" id="PS51192">
    <property type="entry name" value="HELICASE_ATP_BIND_1"/>
    <property type="match status" value="1"/>
</dbReference>
<keyword evidence="5" id="KW-1185">Reference proteome</keyword>
<dbReference type="CDD" id="cd18799">
    <property type="entry name" value="SF2_C_EcoAI-like"/>
    <property type="match status" value="1"/>
</dbReference>
<dbReference type="InterPro" id="IPR013670">
    <property type="entry name" value="EcoEI_R_C_dom"/>
</dbReference>
<dbReference type="RefSeq" id="WP_190617662.1">
    <property type="nucleotide sequence ID" value="NZ_CP061538.1"/>
</dbReference>
<dbReference type="InterPro" id="IPR014001">
    <property type="entry name" value="Helicase_ATP-bd"/>
</dbReference>
<dbReference type="CDD" id="cd18032">
    <property type="entry name" value="DEXHc_RE_I_III_res"/>
    <property type="match status" value="1"/>
</dbReference>
<dbReference type="Pfam" id="PF04851">
    <property type="entry name" value="ResIII"/>
    <property type="match status" value="1"/>
</dbReference>
<reference evidence="4 5" key="1">
    <citation type="submission" date="2020-09" db="EMBL/GenBank/DDBJ databases">
        <title>Investigation of environmental microbe.</title>
        <authorList>
            <person name="Ou Y."/>
            <person name="Kang Q."/>
        </authorList>
    </citation>
    <scope>NUCLEOTIDE SEQUENCE [LARGE SCALE GENOMIC DNA]</scope>
    <source>
        <strain evidence="4 5">KJZ-9</strain>
    </source>
</reference>
<dbReference type="InterPro" id="IPR006935">
    <property type="entry name" value="Helicase/UvrB_N"/>
</dbReference>
<dbReference type="Pfam" id="PF04313">
    <property type="entry name" value="HSDR_N"/>
    <property type="match status" value="1"/>
</dbReference>
<evidence type="ECO:0000259" key="2">
    <source>
        <dbReference type="PROSITE" id="PS51192"/>
    </source>
</evidence>
<dbReference type="GO" id="GO:0004386">
    <property type="term" value="F:helicase activity"/>
    <property type="evidence" value="ECO:0007669"/>
    <property type="project" value="UniProtKB-KW"/>
</dbReference>
<dbReference type="SUPFAM" id="SSF52540">
    <property type="entry name" value="P-loop containing nucleoside triphosphate hydrolases"/>
    <property type="match status" value="1"/>
</dbReference>
<feature type="coiled-coil region" evidence="1">
    <location>
        <begin position="147"/>
        <end position="199"/>
    </location>
</feature>
<dbReference type="InterPro" id="IPR001650">
    <property type="entry name" value="Helicase_C-like"/>
</dbReference>
<dbReference type="SMART" id="SM00490">
    <property type="entry name" value="HELICc"/>
    <property type="match status" value="1"/>
</dbReference>
<dbReference type="Pfam" id="PF08463">
    <property type="entry name" value="EcoEI_R_C"/>
    <property type="match status" value="1"/>
</dbReference>
<keyword evidence="4" id="KW-0347">Helicase</keyword>
<evidence type="ECO:0000256" key="1">
    <source>
        <dbReference type="SAM" id="Coils"/>
    </source>
</evidence>
<dbReference type="InterPro" id="IPR027417">
    <property type="entry name" value="P-loop_NTPase"/>
</dbReference>
<dbReference type="EMBL" id="CP061538">
    <property type="protein sequence ID" value="QNV40071.1"/>
    <property type="molecule type" value="Genomic_DNA"/>
</dbReference>
<dbReference type="GO" id="GO:0003677">
    <property type="term" value="F:DNA binding"/>
    <property type="evidence" value="ECO:0007669"/>
    <property type="project" value="UniProtKB-KW"/>
</dbReference>
<dbReference type="GO" id="GO:0009035">
    <property type="term" value="F:type I site-specific deoxyribonuclease activity"/>
    <property type="evidence" value="ECO:0007669"/>
    <property type="project" value="UniProtKB-EC"/>
</dbReference>
<keyword evidence="4" id="KW-0378">Hydrolase</keyword>
<proteinExistence type="predicted"/>
<dbReference type="GO" id="GO:0005829">
    <property type="term" value="C:cytosol"/>
    <property type="evidence" value="ECO:0007669"/>
    <property type="project" value="TreeGrafter"/>
</dbReference>
<keyword evidence="1" id="KW-0175">Coiled coil</keyword>
<dbReference type="AlphaFoldDB" id="A0A7H2BK75"/>
<feature type="domain" description="Helicase C-terminal" evidence="3">
    <location>
        <begin position="606"/>
        <end position="775"/>
    </location>
</feature>
<dbReference type="Gene3D" id="3.40.50.300">
    <property type="entry name" value="P-loop containing nucleotide triphosphate hydrolases"/>
    <property type="match status" value="2"/>
</dbReference>
<dbReference type="PANTHER" id="PTHR47396:SF1">
    <property type="entry name" value="ATP-DEPENDENT HELICASE IRC3-RELATED"/>
    <property type="match status" value="1"/>
</dbReference>
<dbReference type="SMART" id="SM00487">
    <property type="entry name" value="DEXDc"/>
    <property type="match status" value="1"/>
</dbReference>
<dbReference type="PANTHER" id="PTHR47396">
    <property type="entry name" value="TYPE I RESTRICTION ENZYME ECOKI R PROTEIN"/>
    <property type="match status" value="1"/>
</dbReference>
<protein>
    <submittedName>
        <fullName evidence="4">DEAD/DEAH box helicase family protein</fullName>
    </submittedName>
</protein>
<evidence type="ECO:0000313" key="4">
    <source>
        <dbReference type="EMBL" id="QNV40071.1"/>
    </source>
</evidence>
<dbReference type="InterPro" id="IPR025285">
    <property type="entry name" value="DUF4145"/>
</dbReference>
<dbReference type="KEGG" id="rama:IDM48_01010"/>
<dbReference type="GO" id="GO:0005524">
    <property type="term" value="F:ATP binding"/>
    <property type="evidence" value="ECO:0007669"/>
    <property type="project" value="UniProtKB-KW"/>
</dbReference>
<dbReference type="Proteomes" id="UP000516421">
    <property type="component" value="Chromosome"/>
</dbReference>
<dbReference type="REBASE" id="454322">
    <property type="entry name" value="RamKJZ9ORF1045P"/>
</dbReference>
<gene>
    <name evidence="4" type="ORF">IDM48_01010</name>
</gene>
<organism evidence="4 5">
    <name type="scientific">Rothia amarae</name>
    <dbReference type="NCBI Taxonomy" id="169480"/>
    <lineage>
        <taxon>Bacteria</taxon>
        <taxon>Bacillati</taxon>
        <taxon>Actinomycetota</taxon>
        <taxon>Actinomycetes</taxon>
        <taxon>Micrococcales</taxon>
        <taxon>Micrococcaceae</taxon>
        <taxon>Rothia</taxon>
    </lineage>
</organism>
<dbReference type="PROSITE" id="PS51194">
    <property type="entry name" value="HELICASE_CTER"/>
    <property type="match status" value="1"/>
</dbReference>
<keyword evidence="4" id="KW-0067">ATP-binding</keyword>
<dbReference type="Pfam" id="PF00271">
    <property type="entry name" value="Helicase_C"/>
    <property type="match status" value="1"/>
</dbReference>
<dbReference type="InterPro" id="IPR007409">
    <property type="entry name" value="Restrct_endonuc_type1_HsdR_N"/>
</dbReference>